<accession>A0AAF3FM36</accession>
<feature type="signal peptide" evidence="1">
    <location>
        <begin position="1"/>
        <end position="26"/>
    </location>
</feature>
<evidence type="ECO:0000313" key="3">
    <source>
        <dbReference type="WBParaSite" id="MBELARI_LOCUS14688"/>
    </source>
</evidence>
<evidence type="ECO:0000256" key="1">
    <source>
        <dbReference type="SAM" id="SignalP"/>
    </source>
</evidence>
<keyword evidence="2" id="KW-1185">Reference proteome</keyword>
<name>A0AAF3FM36_9BILA</name>
<organism evidence="2 4">
    <name type="scientific">Mesorhabditis belari</name>
    <dbReference type="NCBI Taxonomy" id="2138241"/>
    <lineage>
        <taxon>Eukaryota</taxon>
        <taxon>Metazoa</taxon>
        <taxon>Ecdysozoa</taxon>
        <taxon>Nematoda</taxon>
        <taxon>Chromadorea</taxon>
        <taxon>Rhabditida</taxon>
        <taxon>Rhabditina</taxon>
        <taxon>Rhabditomorpha</taxon>
        <taxon>Rhabditoidea</taxon>
        <taxon>Rhabditidae</taxon>
        <taxon>Mesorhabditinae</taxon>
        <taxon>Mesorhabditis</taxon>
    </lineage>
</organism>
<feature type="chain" id="PRO_5041856431" evidence="1">
    <location>
        <begin position="27"/>
        <end position="70"/>
    </location>
</feature>
<reference evidence="3 4" key="1">
    <citation type="submission" date="2024-02" db="UniProtKB">
        <authorList>
            <consortium name="WormBaseParasite"/>
        </authorList>
    </citation>
    <scope>IDENTIFICATION</scope>
</reference>
<dbReference type="WBParaSite" id="MBELARI_LOCUS6788">
    <property type="protein sequence ID" value="MBELARI_LOCUS6788"/>
    <property type="gene ID" value="MBELARI_LOCUS6788"/>
</dbReference>
<dbReference type="AlphaFoldDB" id="A0AAF3FM36"/>
<dbReference type="WBParaSite" id="MBELARI_LOCUS14688">
    <property type="protein sequence ID" value="MBELARI_LOCUS14688"/>
    <property type="gene ID" value="MBELARI_LOCUS14688"/>
</dbReference>
<evidence type="ECO:0000313" key="4">
    <source>
        <dbReference type="WBParaSite" id="MBELARI_LOCUS6788"/>
    </source>
</evidence>
<dbReference type="Proteomes" id="UP000887575">
    <property type="component" value="Unassembled WGS sequence"/>
</dbReference>
<proteinExistence type="predicted"/>
<sequence>MIATRFTSFTLVVLLCFVVMLAYTTAQFDGFDDRAKRMHSLRLFRNSKIFAKPSGGKRFFMPGFYGPDDL</sequence>
<evidence type="ECO:0000313" key="2">
    <source>
        <dbReference type="Proteomes" id="UP000887575"/>
    </source>
</evidence>
<keyword evidence="1" id="KW-0732">Signal</keyword>
<protein>
    <submittedName>
        <fullName evidence="3 4">Uncharacterized protein</fullName>
    </submittedName>
</protein>